<dbReference type="Proteomes" id="UP001168107">
    <property type="component" value="Unassembled WGS sequence"/>
</dbReference>
<keyword evidence="2" id="KW-1185">Reference proteome</keyword>
<dbReference type="RefSeq" id="WP_290019040.1">
    <property type="nucleotide sequence ID" value="NZ_CP170577.1"/>
</dbReference>
<comment type="caution">
    <text evidence="1">The sequence shown here is derived from an EMBL/GenBank/DDBJ whole genome shotgun (WGS) entry which is preliminary data.</text>
</comment>
<organism evidence="1 2">
    <name type="scientific">Aeromonas bestiarum</name>
    <dbReference type="NCBI Taxonomy" id="105751"/>
    <lineage>
        <taxon>Bacteria</taxon>
        <taxon>Pseudomonadati</taxon>
        <taxon>Pseudomonadota</taxon>
        <taxon>Gammaproteobacteria</taxon>
        <taxon>Aeromonadales</taxon>
        <taxon>Aeromonadaceae</taxon>
        <taxon>Aeromonas</taxon>
    </lineage>
</organism>
<evidence type="ECO:0000313" key="2">
    <source>
        <dbReference type="Proteomes" id="UP001168107"/>
    </source>
</evidence>
<gene>
    <name evidence="1" type="ORF">OB935_14045</name>
</gene>
<dbReference type="EMBL" id="JAOPLL010000007">
    <property type="protein sequence ID" value="MDM5072953.1"/>
    <property type="molecule type" value="Genomic_DNA"/>
</dbReference>
<accession>A0ABT7Q0V0</accession>
<evidence type="ECO:0000313" key="1">
    <source>
        <dbReference type="EMBL" id="MDM5072953.1"/>
    </source>
</evidence>
<proteinExistence type="predicted"/>
<protein>
    <submittedName>
        <fullName evidence="1">Uncharacterized protein</fullName>
    </submittedName>
</protein>
<name>A0ABT7Q0V0_9GAMM</name>
<reference evidence="1" key="1">
    <citation type="submission" date="2024-05" db="EMBL/GenBank/DDBJ databases">
        <title>WGS of Aeromonas isolates.</title>
        <authorList>
            <person name="Lee H."/>
        </authorList>
    </citation>
    <scope>NUCLEOTIDE SEQUENCE</scope>
    <source>
        <strain evidence="1">SU58-3</strain>
    </source>
</reference>
<sequence length="41" mass="4581">MQDYLMTLLGGLVITLQSTVFSQLSECGFKQTARYTRCYGG</sequence>